<dbReference type="Proteomes" id="UP000184310">
    <property type="component" value="Unassembled WGS sequence"/>
</dbReference>
<sequence>MLKKSLFKKCSSTVLVLALIATQVPTMAFATTKVYEKESISKATLAVPNANYPDYSKVNVGQGKEWGQHVFAPYVDSTNWPPVKLSEVAQQTGVKYFNLGFIVAKNSLPSWGTYYAAEEGAGEGVINQEIKKLRDMGGDVMVSFGGQANTPLHVAITDVNILKEQYKRFIDAYGLTNIDFDIEGDAVSNREATARNTDALVKLQQEYKAVGKKLNVWFTLPVLPTGLTDDGVFVVQDAVKKGLEFEGVNVMTMDYGDDVAPNPDGQMGKYAIDSMNSLFTQIKNVYSENKIQKSDESIWTMIGTTPMIGVNDIRTEVFRQTDATRMLNFALEKKIGYIGFWSVNRDQPGPIGELSDFNTGLDQKPYEFCTILNDFMKINTSKPIDPPSEDKVPPTSPSNLVSKNITNKSVEISWDAATDNVGVTGYEVYRDNLKIATVTTNSYSDNSLKAATNYNYYVVALDKAGNKSQKSTTLTIKTLSDTTPPVSSEWRVGNSYKVGDKVTYSGKTYTCLQPHTALVGWEPSNVPSLWMLV</sequence>
<dbReference type="InterPro" id="IPR036116">
    <property type="entry name" value="FN3_sf"/>
</dbReference>
<dbReference type="InterPro" id="IPR036573">
    <property type="entry name" value="CBM_sf_5/12"/>
</dbReference>
<name>A0A1M6DEH8_9CLOT</name>
<feature type="chain" id="PRO_5012274312" evidence="6">
    <location>
        <begin position="31"/>
        <end position="533"/>
    </location>
</feature>
<dbReference type="InterPro" id="IPR003961">
    <property type="entry name" value="FN3_dom"/>
</dbReference>
<dbReference type="EMBL" id="FQZB01000004">
    <property type="protein sequence ID" value="SHI71704.1"/>
    <property type="molecule type" value="Genomic_DNA"/>
</dbReference>
<dbReference type="OrthoDB" id="9775889at2"/>
<dbReference type="PANTHER" id="PTHR42976:SF1">
    <property type="entry name" value="GH18 DOMAIN-CONTAINING PROTEIN-RELATED"/>
    <property type="match status" value="1"/>
</dbReference>
<gene>
    <name evidence="8" type="ORF">SAMN02745163_00708</name>
</gene>
<dbReference type="CDD" id="cd12214">
    <property type="entry name" value="ChiA1_BD"/>
    <property type="match status" value="1"/>
</dbReference>
<dbReference type="SMART" id="SM00495">
    <property type="entry name" value="ChtBD3"/>
    <property type="match status" value="1"/>
</dbReference>
<dbReference type="SMART" id="SM00060">
    <property type="entry name" value="FN3"/>
    <property type="match status" value="1"/>
</dbReference>
<dbReference type="Gene3D" id="2.60.40.10">
    <property type="entry name" value="Immunoglobulins"/>
    <property type="match status" value="1"/>
</dbReference>
<dbReference type="STRING" id="1121302.SAMN02745163_00708"/>
<dbReference type="GO" id="GO:0005576">
    <property type="term" value="C:extracellular region"/>
    <property type="evidence" value="ECO:0007669"/>
    <property type="project" value="InterPro"/>
</dbReference>
<dbReference type="InterPro" id="IPR003610">
    <property type="entry name" value="CBM5/12"/>
</dbReference>
<evidence type="ECO:0000256" key="5">
    <source>
        <dbReference type="ARBA" id="ARBA00023326"/>
    </source>
</evidence>
<dbReference type="Pfam" id="PF02839">
    <property type="entry name" value="CBM_5_12"/>
    <property type="match status" value="1"/>
</dbReference>
<dbReference type="InterPro" id="IPR052750">
    <property type="entry name" value="GH18_Chitinase"/>
</dbReference>
<keyword evidence="4" id="KW-0326">Glycosidase</keyword>
<dbReference type="Gene3D" id="2.10.10.20">
    <property type="entry name" value="Carbohydrate-binding module superfamily 5/12"/>
    <property type="match status" value="1"/>
</dbReference>
<dbReference type="Gene3D" id="3.20.20.80">
    <property type="entry name" value="Glycosidases"/>
    <property type="match status" value="1"/>
</dbReference>
<dbReference type="FunFam" id="2.60.40.10:FF:001114">
    <property type="entry name" value="Chitinase A1"/>
    <property type="match status" value="1"/>
</dbReference>
<evidence type="ECO:0000313" key="9">
    <source>
        <dbReference type="Proteomes" id="UP000184310"/>
    </source>
</evidence>
<evidence type="ECO:0000256" key="1">
    <source>
        <dbReference type="ARBA" id="ARBA00022729"/>
    </source>
</evidence>
<dbReference type="InterPro" id="IPR017853">
    <property type="entry name" value="GH"/>
</dbReference>
<accession>A0A1M6DEH8</accession>
<dbReference type="PANTHER" id="PTHR42976">
    <property type="entry name" value="BIFUNCTIONAL CHITINASE/LYSOZYME-RELATED"/>
    <property type="match status" value="1"/>
</dbReference>
<dbReference type="SUPFAM" id="SSF49265">
    <property type="entry name" value="Fibronectin type III"/>
    <property type="match status" value="1"/>
</dbReference>
<dbReference type="AlphaFoldDB" id="A0A1M6DEH8"/>
<evidence type="ECO:0000256" key="3">
    <source>
        <dbReference type="ARBA" id="ARBA00023277"/>
    </source>
</evidence>
<keyword evidence="9" id="KW-1185">Reference proteome</keyword>
<reference evidence="8 9" key="1">
    <citation type="submission" date="2016-11" db="EMBL/GenBank/DDBJ databases">
        <authorList>
            <person name="Jaros S."/>
            <person name="Januszkiewicz K."/>
            <person name="Wedrychowicz H."/>
        </authorList>
    </citation>
    <scope>NUCLEOTIDE SEQUENCE [LARGE SCALE GENOMIC DNA]</scope>
    <source>
        <strain evidence="8 9">DSM 21758</strain>
    </source>
</reference>
<dbReference type="SUPFAM" id="SSF51445">
    <property type="entry name" value="(Trans)glycosidases"/>
    <property type="match status" value="1"/>
</dbReference>
<dbReference type="GO" id="GO:0000272">
    <property type="term" value="P:polysaccharide catabolic process"/>
    <property type="evidence" value="ECO:0007669"/>
    <property type="project" value="UniProtKB-KW"/>
</dbReference>
<keyword evidence="1 6" id="KW-0732">Signal</keyword>
<organism evidence="8 9">
    <name type="scientific">Clostridium cavendishii DSM 21758</name>
    <dbReference type="NCBI Taxonomy" id="1121302"/>
    <lineage>
        <taxon>Bacteria</taxon>
        <taxon>Bacillati</taxon>
        <taxon>Bacillota</taxon>
        <taxon>Clostridia</taxon>
        <taxon>Eubacteriales</taxon>
        <taxon>Clostridiaceae</taxon>
        <taxon>Clostridium</taxon>
    </lineage>
</organism>
<dbReference type="CDD" id="cd06543">
    <property type="entry name" value="GH18_PF-ChiA-like"/>
    <property type="match status" value="1"/>
</dbReference>
<evidence type="ECO:0000313" key="8">
    <source>
        <dbReference type="EMBL" id="SHI71704.1"/>
    </source>
</evidence>
<dbReference type="InterPro" id="IPR013783">
    <property type="entry name" value="Ig-like_fold"/>
</dbReference>
<dbReference type="CDD" id="cd00063">
    <property type="entry name" value="FN3"/>
    <property type="match status" value="1"/>
</dbReference>
<evidence type="ECO:0000259" key="7">
    <source>
        <dbReference type="PROSITE" id="PS50853"/>
    </source>
</evidence>
<dbReference type="SUPFAM" id="SSF51055">
    <property type="entry name" value="Carbohydrate binding domain"/>
    <property type="match status" value="1"/>
</dbReference>
<evidence type="ECO:0000256" key="4">
    <source>
        <dbReference type="ARBA" id="ARBA00023295"/>
    </source>
</evidence>
<dbReference type="RefSeq" id="WP_072985291.1">
    <property type="nucleotide sequence ID" value="NZ_FQZB01000004.1"/>
</dbReference>
<feature type="signal peptide" evidence="6">
    <location>
        <begin position="1"/>
        <end position="30"/>
    </location>
</feature>
<keyword evidence="5" id="KW-0624">Polysaccharide degradation</keyword>
<keyword evidence="3" id="KW-0119">Carbohydrate metabolism</keyword>
<feature type="domain" description="Fibronectin type-III" evidence="7">
    <location>
        <begin position="396"/>
        <end position="481"/>
    </location>
</feature>
<dbReference type="Pfam" id="PF00041">
    <property type="entry name" value="fn3"/>
    <property type="match status" value="1"/>
</dbReference>
<evidence type="ECO:0000256" key="6">
    <source>
        <dbReference type="SAM" id="SignalP"/>
    </source>
</evidence>
<dbReference type="GO" id="GO:0030246">
    <property type="term" value="F:carbohydrate binding"/>
    <property type="evidence" value="ECO:0007669"/>
    <property type="project" value="InterPro"/>
</dbReference>
<proteinExistence type="predicted"/>
<dbReference type="PROSITE" id="PS50853">
    <property type="entry name" value="FN3"/>
    <property type="match status" value="1"/>
</dbReference>
<dbReference type="GO" id="GO:0004553">
    <property type="term" value="F:hydrolase activity, hydrolyzing O-glycosyl compounds"/>
    <property type="evidence" value="ECO:0007669"/>
    <property type="project" value="InterPro"/>
</dbReference>
<evidence type="ECO:0000256" key="2">
    <source>
        <dbReference type="ARBA" id="ARBA00022801"/>
    </source>
</evidence>
<keyword evidence="2" id="KW-0378">Hydrolase</keyword>
<protein>
    <submittedName>
        <fullName evidence="8">Chitinase</fullName>
    </submittedName>
</protein>